<evidence type="ECO:0000313" key="2">
    <source>
        <dbReference type="EMBL" id="GID54152.1"/>
    </source>
</evidence>
<organism evidence="2 3">
    <name type="scientific">Actinoplanes couchii</name>
    <dbReference type="NCBI Taxonomy" id="403638"/>
    <lineage>
        <taxon>Bacteria</taxon>
        <taxon>Bacillati</taxon>
        <taxon>Actinomycetota</taxon>
        <taxon>Actinomycetes</taxon>
        <taxon>Micromonosporales</taxon>
        <taxon>Micromonosporaceae</taxon>
        <taxon>Actinoplanes</taxon>
    </lineage>
</organism>
<keyword evidence="3" id="KW-1185">Reference proteome</keyword>
<comment type="caution">
    <text evidence="2">The sequence shown here is derived from an EMBL/GenBank/DDBJ whole genome shotgun (WGS) entry which is preliminary data.</text>
</comment>
<proteinExistence type="predicted"/>
<evidence type="ECO:0000313" key="3">
    <source>
        <dbReference type="Proteomes" id="UP000612282"/>
    </source>
</evidence>
<dbReference type="Proteomes" id="UP000612282">
    <property type="component" value="Unassembled WGS sequence"/>
</dbReference>
<feature type="region of interest" description="Disordered" evidence="1">
    <location>
        <begin position="40"/>
        <end position="77"/>
    </location>
</feature>
<dbReference type="EMBL" id="BOMG01000038">
    <property type="protein sequence ID" value="GID54152.1"/>
    <property type="molecule type" value="Genomic_DNA"/>
</dbReference>
<evidence type="ECO:0000256" key="1">
    <source>
        <dbReference type="SAM" id="MobiDB-lite"/>
    </source>
</evidence>
<protein>
    <submittedName>
        <fullName evidence="2">Uncharacterized protein</fullName>
    </submittedName>
</protein>
<reference evidence="2 3" key="1">
    <citation type="submission" date="2021-01" db="EMBL/GenBank/DDBJ databases">
        <title>Whole genome shotgun sequence of Actinoplanes couchii NBRC 106145.</title>
        <authorList>
            <person name="Komaki H."/>
            <person name="Tamura T."/>
        </authorList>
    </citation>
    <scope>NUCLEOTIDE SEQUENCE [LARGE SCALE GENOMIC DNA]</scope>
    <source>
        <strain evidence="2 3">NBRC 106145</strain>
    </source>
</reference>
<sequence>MSAHSAVMRDTLRAAHSARLGFAWLTGAGRSRFSWAAAPGRTVERPAPHGRRVRGPSVGPVSAARPKPTSGNYRFRPTQAVTRPSGTIQAVGVFFLAEQVIDCLSGAPFAGGHQVV</sequence>
<name>A0ABQ3X6R7_9ACTN</name>
<accession>A0ABQ3X6R7</accession>
<gene>
    <name evidence="2" type="ORF">Aco03nite_025560</name>
</gene>